<gene>
    <name evidence="4" type="ORF">N2599_37095</name>
</gene>
<dbReference type="InterPro" id="IPR001867">
    <property type="entry name" value="OmpR/PhoB-type_DNA-bd"/>
</dbReference>
<keyword evidence="1 2" id="KW-0238">DNA-binding</keyword>
<dbReference type="Pfam" id="PF00486">
    <property type="entry name" value="Trans_reg_C"/>
    <property type="match status" value="1"/>
</dbReference>
<proteinExistence type="predicted"/>
<feature type="domain" description="OmpR/PhoB-type" evidence="3">
    <location>
        <begin position="8"/>
        <end position="111"/>
    </location>
</feature>
<dbReference type="CDD" id="cd00383">
    <property type="entry name" value="trans_reg_C"/>
    <property type="match status" value="1"/>
</dbReference>
<protein>
    <submittedName>
        <fullName evidence="4">Winged helix-turn-helix domain-containing protein</fullName>
    </submittedName>
</protein>
<dbReference type="SMART" id="SM00862">
    <property type="entry name" value="Trans_reg_C"/>
    <property type="match status" value="1"/>
</dbReference>
<sequence length="122" mass="13809">MSFDEKPVRIDVVPKFKLTVDHSAHAVWVDHPTGSKVLNLTRMEFKLVDCMARHPGRMYERDELIAYCCPESETLHRTIDSHMSNLRSELAAAGARCLLVTVWGSGYKLDIETGVYFVSPRG</sequence>
<dbReference type="SUPFAM" id="SSF46894">
    <property type="entry name" value="C-terminal effector domain of the bipartite response regulators"/>
    <property type="match status" value="1"/>
</dbReference>
<evidence type="ECO:0000313" key="5">
    <source>
        <dbReference type="Proteomes" id="UP001060123"/>
    </source>
</evidence>
<geneLocation type="plasmid" evidence="4 5">
    <name>pWSM1592_3</name>
</geneLocation>
<dbReference type="InterPro" id="IPR016032">
    <property type="entry name" value="Sig_transdc_resp-reg_C-effctor"/>
</dbReference>
<reference evidence="4" key="1">
    <citation type="submission" date="2022-09" db="EMBL/GenBank/DDBJ databases">
        <title>Australian commercial rhizobial inoculants.</title>
        <authorList>
            <person name="Kohlmeier M.G."/>
            <person name="O'Hara G.W."/>
            <person name="Colombi E."/>
            <person name="Ramsay J.P."/>
            <person name="Terpolilli J."/>
        </authorList>
    </citation>
    <scope>NUCLEOTIDE SEQUENCE</scope>
    <source>
        <strain evidence="4">WSM1592</strain>
        <plasmid evidence="4">pWSM1592_3</plasmid>
    </source>
</reference>
<evidence type="ECO:0000259" key="3">
    <source>
        <dbReference type="PROSITE" id="PS51755"/>
    </source>
</evidence>
<dbReference type="Proteomes" id="UP001060123">
    <property type="component" value="Plasmid pWSM1592_3"/>
</dbReference>
<dbReference type="EMBL" id="CP104146">
    <property type="protein sequence ID" value="UWU19465.1"/>
    <property type="molecule type" value="Genomic_DNA"/>
</dbReference>
<dbReference type="RefSeq" id="WP_084606787.1">
    <property type="nucleotide sequence ID" value="NZ_CP104146.1"/>
</dbReference>
<name>A0ABY5XY88_RHISU</name>
<dbReference type="PROSITE" id="PS51755">
    <property type="entry name" value="OMPR_PHOB"/>
    <property type="match status" value="1"/>
</dbReference>
<evidence type="ECO:0000313" key="4">
    <source>
        <dbReference type="EMBL" id="UWU19465.1"/>
    </source>
</evidence>
<evidence type="ECO:0000256" key="2">
    <source>
        <dbReference type="PROSITE-ProRule" id="PRU01091"/>
    </source>
</evidence>
<feature type="DNA-binding region" description="OmpR/PhoB-type" evidence="2">
    <location>
        <begin position="8"/>
        <end position="111"/>
    </location>
</feature>
<keyword evidence="5" id="KW-1185">Reference proteome</keyword>
<dbReference type="InterPro" id="IPR036388">
    <property type="entry name" value="WH-like_DNA-bd_sf"/>
</dbReference>
<keyword evidence="4" id="KW-0614">Plasmid</keyword>
<evidence type="ECO:0000256" key="1">
    <source>
        <dbReference type="ARBA" id="ARBA00023125"/>
    </source>
</evidence>
<organism evidence="4 5">
    <name type="scientific">Rhizobium sullae</name>
    <name type="common">Rhizobium hedysari</name>
    <dbReference type="NCBI Taxonomy" id="50338"/>
    <lineage>
        <taxon>Bacteria</taxon>
        <taxon>Pseudomonadati</taxon>
        <taxon>Pseudomonadota</taxon>
        <taxon>Alphaproteobacteria</taxon>
        <taxon>Hyphomicrobiales</taxon>
        <taxon>Rhizobiaceae</taxon>
        <taxon>Rhizobium/Agrobacterium group</taxon>
        <taxon>Rhizobium</taxon>
    </lineage>
</organism>
<accession>A0ABY5XY88</accession>
<dbReference type="Gene3D" id="1.10.10.10">
    <property type="entry name" value="Winged helix-like DNA-binding domain superfamily/Winged helix DNA-binding domain"/>
    <property type="match status" value="1"/>
</dbReference>